<gene>
    <name evidence="1" type="ORF">ALO_20067</name>
</gene>
<dbReference type="STRING" id="1009370.ALO_20067"/>
<dbReference type="AlphaFoldDB" id="F7NPG8"/>
<accession>F7NPG8</accession>
<organism evidence="1 2">
    <name type="scientific">Acetonema longum DSM 6540</name>
    <dbReference type="NCBI Taxonomy" id="1009370"/>
    <lineage>
        <taxon>Bacteria</taxon>
        <taxon>Bacillati</taxon>
        <taxon>Bacillota</taxon>
        <taxon>Negativicutes</taxon>
        <taxon>Acetonemataceae</taxon>
        <taxon>Acetonema</taxon>
    </lineage>
</organism>
<reference evidence="1 2" key="1">
    <citation type="journal article" date="2011" name="EMBO J.">
        <title>Structural diversity of bacterial flagellar motors.</title>
        <authorList>
            <person name="Chen S."/>
            <person name="Beeby M."/>
            <person name="Murphy G.E."/>
            <person name="Leadbetter J.R."/>
            <person name="Hendrixson D.R."/>
            <person name="Briegel A."/>
            <person name="Li Z."/>
            <person name="Shi J."/>
            <person name="Tocheva E.I."/>
            <person name="Muller A."/>
            <person name="Dobro M.J."/>
            <person name="Jensen G.J."/>
        </authorList>
    </citation>
    <scope>NUCLEOTIDE SEQUENCE [LARGE SCALE GENOMIC DNA]</scope>
    <source>
        <strain evidence="1 2">DSM 6540</strain>
    </source>
</reference>
<evidence type="ECO:0000313" key="2">
    <source>
        <dbReference type="Proteomes" id="UP000003240"/>
    </source>
</evidence>
<dbReference type="Proteomes" id="UP000003240">
    <property type="component" value="Unassembled WGS sequence"/>
</dbReference>
<evidence type="ECO:0000313" key="1">
    <source>
        <dbReference type="EMBL" id="EGO62130.1"/>
    </source>
</evidence>
<keyword evidence="2" id="KW-1185">Reference proteome</keyword>
<name>F7NPG8_9FIRM</name>
<protein>
    <submittedName>
        <fullName evidence="1">Uncharacterized protein</fullName>
    </submittedName>
</protein>
<proteinExistence type="predicted"/>
<comment type="caution">
    <text evidence="1">The sequence shown here is derived from an EMBL/GenBank/DDBJ whole genome shotgun (WGS) entry which is preliminary data.</text>
</comment>
<sequence>MLLREIDGGAVSEIEELERQIKAYELIDKVHAPHKRK</sequence>
<dbReference type="EMBL" id="AFGF01000241">
    <property type="protein sequence ID" value="EGO62130.1"/>
    <property type="molecule type" value="Genomic_DNA"/>
</dbReference>